<dbReference type="EMBL" id="AP023356">
    <property type="protein sequence ID" value="BCJ45527.1"/>
    <property type="molecule type" value="Genomic_DNA"/>
</dbReference>
<keyword evidence="1" id="KW-1133">Transmembrane helix</keyword>
<accession>A0ABN6CKN7</accession>
<evidence type="ECO:0000313" key="2">
    <source>
        <dbReference type="EMBL" id="BCJ45527.1"/>
    </source>
</evidence>
<evidence type="ECO:0000256" key="1">
    <source>
        <dbReference type="SAM" id="Phobius"/>
    </source>
</evidence>
<keyword evidence="1" id="KW-0812">Transmembrane</keyword>
<protein>
    <submittedName>
        <fullName evidence="2">Uncharacterized protein</fullName>
    </submittedName>
</protein>
<keyword evidence="3" id="KW-1185">Reference proteome</keyword>
<gene>
    <name evidence="2" type="ORF">Aiant_61840</name>
</gene>
<name>A0ABN6CKN7_9ACTN</name>
<keyword evidence="1" id="KW-0472">Membrane</keyword>
<proteinExistence type="predicted"/>
<reference evidence="2 3" key="1">
    <citation type="submission" date="2020-08" db="EMBL/GenBank/DDBJ databases">
        <title>Whole genome shotgun sequence of Actinoplanes ianthinogenes NBRC 13996.</title>
        <authorList>
            <person name="Komaki H."/>
            <person name="Tamura T."/>
        </authorList>
    </citation>
    <scope>NUCLEOTIDE SEQUENCE [LARGE SCALE GENOMIC DNA]</scope>
    <source>
        <strain evidence="2 3">NBRC 13996</strain>
    </source>
</reference>
<feature type="transmembrane region" description="Helical" evidence="1">
    <location>
        <begin position="25"/>
        <end position="50"/>
    </location>
</feature>
<organism evidence="2 3">
    <name type="scientific">Actinoplanes ianthinogenes</name>
    <dbReference type="NCBI Taxonomy" id="122358"/>
    <lineage>
        <taxon>Bacteria</taxon>
        <taxon>Bacillati</taxon>
        <taxon>Actinomycetota</taxon>
        <taxon>Actinomycetes</taxon>
        <taxon>Micromonosporales</taxon>
        <taxon>Micromonosporaceae</taxon>
        <taxon>Actinoplanes</taxon>
    </lineage>
</organism>
<dbReference type="Proteomes" id="UP000676967">
    <property type="component" value="Chromosome"/>
</dbReference>
<sequence>MSGGGGRAYRRVMILAHVSDSQGAISALVVFGLPLLLCVGIVGGIWWAIIGWSVRRDERKGRCGGCGGRGSIPGPNSNWVRCTSCSGTGKYTPYNLR</sequence>
<evidence type="ECO:0000313" key="3">
    <source>
        <dbReference type="Proteomes" id="UP000676967"/>
    </source>
</evidence>